<name>A0A4C1TVT7_EUMVA</name>
<protein>
    <submittedName>
        <fullName evidence="2">Uncharacterized protein</fullName>
    </submittedName>
</protein>
<dbReference type="AlphaFoldDB" id="A0A4C1TVT7"/>
<dbReference type="Proteomes" id="UP000299102">
    <property type="component" value="Unassembled WGS sequence"/>
</dbReference>
<reference evidence="2 3" key="1">
    <citation type="journal article" date="2019" name="Commun. Biol.">
        <title>The bagworm genome reveals a unique fibroin gene that provides high tensile strength.</title>
        <authorList>
            <person name="Kono N."/>
            <person name="Nakamura H."/>
            <person name="Ohtoshi R."/>
            <person name="Tomita M."/>
            <person name="Numata K."/>
            <person name="Arakawa K."/>
        </authorList>
    </citation>
    <scope>NUCLEOTIDE SEQUENCE [LARGE SCALE GENOMIC DNA]</scope>
</reference>
<keyword evidence="3" id="KW-1185">Reference proteome</keyword>
<feature type="compositionally biased region" description="Basic and acidic residues" evidence="1">
    <location>
        <begin position="49"/>
        <end position="61"/>
    </location>
</feature>
<evidence type="ECO:0000313" key="2">
    <source>
        <dbReference type="EMBL" id="GBP18141.1"/>
    </source>
</evidence>
<evidence type="ECO:0000313" key="3">
    <source>
        <dbReference type="Proteomes" id="UP000299102"/>
    </source>
</evidence>
<comment type="caution">
    <text evidence="2">The sequence shown here is derived from an EMBL/GenBank/DDBJ whole genome shotgun (WGS) entry which is preliminary data.</text>
</comment>
<feature type="region of interest" description="Disordered" evidence="1">
    <location>
        <begin position="46"/>
        <end position="75"/>
    </location>
</feature>
<evidence type="ECO:0000256" key="1">
    <source>
        <dbReference type="SAM" id="MobiDB-lite"/>
    </source>
</evidence>
<accession>A0A4C1TVT7</accession>
<proteinExistence type="predicted"/>
<organism evidence="2 3">
    <name type="scientific">Eumeta variegata</name>
    <name type="common">Bagworm moth</name>
    <name type="synonym">Eumeta japonica</name>
    <dbReference type="NCBI Taxonomy" id="151549"/>
    <lineage>
        <taxon>Eukaryota</taxon>
        <taxon>Metazoa</taxon>
        <taxon>Ecdysozoa</taxon>
        <taxon>Arthropoda</taxon>
        <taxon>Hexapoda</taxon>
        <taxon>Insecta</taxon>
        <taxon>Pterygota</taxon>
        <taxon>Neoptera</taxon>
        <taxon>Endopterygota</taxon>
        <taxon>Lepidoptera</taxon>
        <taxon>Glossata</taxon>
        <taxon>Ditrysia</taxon>
        <taxon>Tineoidea</taxon>
        <taxon>Psychidae</taxon>
        <taxon>Oiketicinae</taxon>
        <taxon>Eumeta</taxon>
    </lineage>
</organism>
<dbReference type="EMBL" id="BGZK01000093">
    <property type="protein sequence ID" value="GBP18141.1"/>
    <property type="molecule type" value="Genomic_DNA"/>
</dbReference>
<sequence>MPSLRFTGSSAGASARHSLPSTLVRAYLSTHLGELLGLSNAKWPTCNRESGKRKTCRDSARRPPASDGGRVDDTRNVNRAPFRAYSRYGRRGAGASRRTFECATKTAPVVGQTRSRSVIAKRKCKPFVRYMLKAIIIVCVSCISFIRDFRTYKVHADNGFRTYTNNIQLMGRLILGLYPVRGAQEGSNRMSEVWTRRALTLARLVYVSIRGLDLPSWLSASGVLLKPLSPKWRQRRSAPAYLLFEARNVQSNLPRVENSLLNISRNREFKPITIEFHEGRPPPSLGDRVCSNAYLQRYLSDNTVADLIPTTENNKNRHYDIPYADCALSSCPWGPELAASRTRRSATDAAASQISLGQSKASIRKRPLVLIYRKTAFARKPVPTNDFEGARGIFTDPEEVCKHASDPGAVEPVCPRERGSESRANRILTVQTYYPGAIRRAVICWRRASPWIPGPAGAGGCVTPTHAAPAQLSLTERRIELTPSTIRSPSYLFQQ</sequence>
<gene>
    <name evidence="2" type="ORF">EVAR_12923_1</name>
</gene>